<evidence type="ECO:0000313" key="4">
    <source>
        <dbReference type="Proteomes" id="UP000265800"/>
    </source>
</evidence>
<feature type="domain" description="OmpR/PhoB-type" evidence="2">
    <location>
        <begin position="428"/>
        <end position="502"/>
    </location>
</feature>
<dbReference type="InterPro" id="IPR019734">
    <property type="entry name" value="TPR_rpt"/>
</dbReference>
<evidence type="ECO:0000256" key="1">
    <source>
        <dbReference type="ARBA" id="ARBA00023125"/>
    </source>
</evidence>
<dbReference type="SUPFAM" id="SSF48452">
    <property type="entry name" value="TPR-like"/>
    <property type="match status" value="2"/>
</dbReference>
<evidence type="ECO:0000313" key="3">
    <source>
        <dbReference type="EMBL" id="RIH85403.1"/>
    </source>
</evidence>
<comment type="caution">
    <text evidence="3">The sequence shown here is derived from an EMBL/GenBank/DDBJ whole genome shotgun (WGS) entry which is preliminary data.</text>
</comment>
<dbReference type="GO" id="GO:0006355">
    <property type="term" value="P:regulation of DNA-templated transcription"/>
    <property type="evidence" value="ECO:0007669"/>
    <property type="project" value="InterPro"/>
</dbReference>
<name>A0A399EPF1_9DEIN</name>
<dbReference type="Pfam" id="PF13424">
    <property type="entry name" value="TPR_12"/>
    <property type="match status" value="1"/>
</dbReference>
<dbReference type="Gene3D" id="1.10.10.10">
    <property type="entry name" value="Winged helix-like DNA-binding domain superfamily/Winged helix DNA-binding domain"/>
    <property type="match status" value="1"/>
</dbReference>
<dbReference type="OrthoDB" id="24612at2"/>
<proteinExistence type="predicted"/>
<accession>A0A399EPF1</accession>
<dbReference type="Gene3D" id="1.25.40.10">
    <property type="entry name" value="Tetratricopeptide repeat domain"/>
    <property type="match status" value="1"/>
</dbReference>
<dbReference type="InterPro" id="IPR001867">
    <property type="entry name" value="OmpR/PhoB-type_DNA-bd"/>
</dbReference>
<protein>
    <submittedName>
        <fullName evidence="3">Tetratricopeptide repeat protein</fullName>
    </submittedName>
</protein>
<reference evidence="3 4" key="1">
    <citation type="submission" date="2018-08" db="EMBL/GenBank/DDBJ databases">
        <title>Meiothermus luteus KCTC 52599 genome sequencing project.</title>
        <authorList>
            <person name="Da Costa M.S."/>
            <person name="Albuquerque L."/>
            <person name="Raposo P."/>
            <person name="Froufe H.J.C."/>
            <person name="Barroso C.S."/>
            <person name="Egas C."/>
        </authorList>
    </citation>
    <scope>NUCLEOTIDE SEQUENCE [LARGE SCALE GENOMIC DNA]</scope>
    <source>
        <strain evidence="3 4">KCTC 52599</strain>
    </source>
</reference>
<gene>
    <name evidence="3" type="ORF">Mlute_01572</name>
</gene>
<keyword evidence="4" id="KW-1185">Reference proteome</keyword>
<dbReference type="SMART" id="SM00028">
    <property type="entry name" value="TPR"/>
    <property type="match status" value="4"/>
</dbReference>
<dbReference type="GO" id="GO:0003677">
    <property type="term" value="F:DNA binding"/>
    <property type="evidence" value="ECO:0007669"/>
    <property type="project" value="UniProtKB-KW"/>
</dbReference>
<dbReference type="InterPro" id="IPR036388">
    <property type="entry name" value="WH-like_DNA-bd_sf"/>
</dbReference>
<dbReference type="InterPro" id="IPR011990">
    <property type="entry name" value="TPR-like_helical_dom_sf"/>
</dbReference>
<keyword evidence="1" id="KW-0238">DNA-binding</keyword>
<organism evidence="3 4">
    <name type="scientific">Meiothermus luteus</name>
    <dbReference type="NCBI Taxonomy" id="2026184"/>
    <lineage>
        <taxon>Bacteria</taxon>
        <taxon>Thermotogati</taxon>
        <taxon>Deinococcota</taxon>
        <taxon>Deinococci</taxon>
        <taxon>Thermales</taxon>
        <taxon>Thermaceae</taxon>
        <taxon>Meiothermus</taxon>
    </lineage>
</organism>
<evidence type="ECO:0000259" key="2">
    <source>
        <dbReference type="SMART" id="SM00862"/>
    </source>
</evidence>
<dbReference type="RefSeq" id="WP_119360201.1">
    <property type="nucleotide sequence ID" value="NZ_QWKZ01000045.1"/>
</dbReference>
<dbReference type="EMBL" id="QWKZ01000045">
    <property type="protein sequence ID" value="RIH85403.1"/>
    <property type="molecule type" value="Genomic_DNA"/>
</dbReference>
<dbReference type="SMART" id="SM00862">
    <property type="entry name" value="Trans_reg_C"/>
    <property type="match status" value="1"/>
</dbReference>
<dbReference type="AlphaFoldDB" id="A0A399EPF1"/>
<dbReference type="Proteomes" id="UP000265800">
    <property type="component" value="Unassembled WGS sequence"/>
</dbReference>
<dbReference type="GO" id="GO:0000160">
    <property type="term" value="P:phosphorelay signal transduction system"/>
    <property type="evidence" value="ECO:0007669"/>
    <property type="project" value="InterPro"/>
</dbReference>
<sequence>MRKHDLSHLQSSLLALLESHPDKVVPVLKRWVSEADGYVASQRLVGEVFSLLPETFLQQNPAALGPYAKALSNARMHEALLELTEGLPPQAEHAEALLYRAWALNRAQRSQEALELLERIEGLIEPESQGQRLRFLAEAMARLNQPGWQEVYAQASRCLRGPDLGRCLHDWGYYLHRLGQTANARSLWAEALAYLSHDAYYQAWLHHNLGITALHSHPEEAEYHLLQAAEISKKKEAANFRARALCGLAAVRRSLGEWERALKSYQAAVQAASEPDDLRVAYQGIGLTLRLMGKPAEALAYLWQAHAAEPLDEVYVDIAITNLMLDNPSAAEVALGQAQQISSRAAMKALLVRAELARRKGQAQALDTLLKQIGWSQPWLLEEQTCLPALFAEARRRGYLEASRPKNSNKALEVEVRAGGVLQVKVNGREIPLSPTSRAGEVLVLLLEHGGEASLDQLMDQLYPEEIHRHKARRAIWPHLERLREALGWERSVEAKGGTYRLDPRARWRYDMHDPRVRRKGKFLEGVFSNWVQQRREELMQEASDT</sequence>